<keyword evidence="2" id="KW-0472">Membrane</keyword>
<organism evidence="4 5">
    <name type="scientific">Armillaria ostoyae</name>
    <name type="common">Armillaria root rot fungus</name>
    <dbReference type="NCBI Taxonomy" id="47428"/>
    <lineage>
        <taxon>Eukaryota</taxon>
        <taxon>Fungi</taxon>
        <taxon>Dikarya</taxon>
        <taxon>Basidiomycota</taxon>
        <taxon>Agaricomycotina</taxon>
        <taxon>Agaricomycetes</taxon>
        <taxon>Agaricomycetidae</taxon>
        <taxon>Agaricales</taxon>
        <taxon>Marasmiineae</taxon>
        <taxon>Physalacriaceae</taxon>
        <taxon>Armillaria</taxon>
    </lineage>
</organism>
<evidence type="ECO:0000313" key="4">
    <source>
        <dbReference type="EMBL" id="SJL03734.1"/>
    </source>
</evidence>
<accession>A0A284R4U2</accession>
<protein>
    <recommendedName>
        <fullName evidence="3">DUF6535 domain-containing protein</fullName>
    </recommendedName>
</protein>
<feature type="region of interest" description="Disordered" evidence="1">
    <location>
        <begin position="1"/>
        <end position="66"/>
    </location>
</feature>
<gene>
    <name evidence="4" type="ORF">ARMOST_07091</name>
</gene>
<feature type="domain" description="DUF6535" evidence="3">
    <location>
        <begin position="99"/>
        <end position="275"/>
    </location>
</feature>
<dbReference type="Proteomes" id="UP000219338">
    <property type="component" value="Unassembled WGS sequence"/>
</dbReference>
<feature type="transmembrane region" description="Helical" evidence="2">
    <location>
        <begin position="281"/>
        <end position="306"/>
    </location>
</feature>
<dbReference type="InterPro" id="IPR045338">
    <property type="entry name" value="DUF6535"/>
</dbReference>
<evidence type="ECO:0000313" key="5">
    <source>
        <dbReference type="Proteomes" id="UP000219338"/>
    </source>
</evidence>
<sequence length="993" mass="112389">MPSIHDIQSDSDDDNVSRASNVSGDDSRPRTPHDNNQPQQSEAENLTSYSRRRRRKSKRKTMGIHRPEYVVRGSDPFDYEQKFPEDKRHKEMGPMARVWRTYLEECGPFDLEMVEGWRDALDVLLVFAGLFSAVVTTFVAQTSQSLQVDYGQVTASLLIELIDVQRSAANGSLVNDIPRSDLTFRPSTSDSWVNGLWFTSLSLSLSTALFAVLTKQWIHQYMSVPSGTPRDRCRLRQFRYMGLQRWGVDLIIGLLPVLMSASLAVFLVGLVLFIIPLRVSIASVVGSVTFLAFAAYLITNFLPILYPSCPYKTPLSQYIFPLYTYITRNISFKWIKLGDDTQADKSSLLLKPSVSLPEHVVPKPVASLPEPVALKDAEIAAVKRYANETDVHALSWLYSMSSNPSVQSIVIQSTSALPLTSVRSLLHHIADFSSTCRFTLRDLLFDAFDGQPTLESKIDRVSRAFLRLPGEDKPTTIDADDWDGVSFGVMSRLKDRFSPDIYAQLLSLQSVTGRLRLDEIWELLLSNLSRDDITLEPIVWARLLHKLLPFGLDDRNMTRIIFQEIPPVYWEANFVCPPPDYEWEEMKIFNTTDCTGKAVNFRMAIQKHLYPWIGECVKQDQLNVTDSIFNPESPDDYPSPQDPRLQFLLTWAGSRSIIVLPNVFREVISNIDAFCGHTCLYRQFGIYPSLPVVPSSHRHAILKMLYTLLSSDHFGKREVPVEHRRAALVLFLRMVESTSPLPPFMARDWCTPDLAAEFVRIAFEDGAWAQIDAFGDRPHLLYELIDCLTRFPPIMNEAFKYAVAKRLFDRLVEKLHYSHDNAFHCIYSSYISTVLETFITGLPPSKSEPQICQKFLGYLHEPDTLFAVCTFLVGSNRSKTLHVLASLCPDDPVWSVCLQRLRECVYPAWMSECRDTPPAAILAELTTFLEGGGVGPFGSKAPSAAEHIAQVDDSSPPVNSPKDPWRNAWRRIRGYIIKDTTHEDISLSSIGTV</sequence>
<dbReference type="AlphaFoldDB" id="A0A284R4U2"/>
<keyword evidence="2" id="KW-0812">Transmembrane</keyword>
<name>A0A284R4U2_ARMOS</name>
<evidence type="ECO:0000259" key="3">
    <source>
        <dbReference type="Pfam" id="PF20153"/>
    </source>
</evidence>
<proteinExistence type="predicted"/>
<feature type="compositionally biased region" description="Basic residues" evidence="1">
    <location>
        <begin position="50"/>
        <end position="63"/>
    </location>
</feature>
<feature type="transmembrane region" description="Helical" evidence="2">
    <location>
        <begin position="195"/>
        <end position="213"/>
    </location>
</feature>
<dbReference type="EMBL" id="FUEG01000004">
    <property type="protein sequence ID" value="SJL03734.1"/>
    <property type="molecule type" value="Genomic_DNA"/>
</dbReference>
<reference evidence="5" key="1">
    <citation type="journal article" date="2017" name="Nat. Ecol. Evol.">
        <title>Genome expansion and lineage-specific genetic innovations in the forest pathogenic fungi Armillaria.</title>
        <authorList>
            <person name="Sipos G."/>
            <person name="Prasanna A.N."/>
            <person name="Walter M.C."/>
            <person name="O'Connor E."/>
            <person name="Balint B."/>
            <person name="Krizsan K."/>
            <person name="Kiss B."/>
            <person name="Hess J."/>
            <person name="Varga T."/>
            <person name="Slot J."/>
            <person name="Riley R."/>
            <person name="Boka B."/>
            <person name="Rigling D."/>
            <person name="Barry K."/>
            <person name="Lee J."/>
            <person name="Mihaltcheva S."/>
            <person name="LaButti K."/>
            <person name="Lipzen A."/>
            <person name="Waldron R."/>
            <person name="Moloney N.M."/>
            <person name="Sperisen C."/>
            <person name="Kredics L."/>
            <person name="Vagvoelgyi C."/>
            <person name="Patrignani A."/>
            <person name="Fitzpatrick D."/>
            <person name="Nagy I."/>
            <person name="Doyle S."/>
            <person name="Anderson J.B."/>
            <person name="Grigoriev I.V."/>
            <person name="Gueldener U."/>
            <person name="Muensterkoetter M."/>
            <person name="Nagy L.G."/>
        </authorList>
    </citation>
    <scope>NUCLEOTIDE SEQUENCE [LARGE SCALE GENOMIC DNA]</scope>
    <source>
        <strain evidence="5">C18/9</strain>
    </source>
</reference>
<evidence type="ECO:0000256" key="1">
    <source>
        <dbReference type="SAM" id="MobiDB-lite"/>
    </source>
</evidence>
<keyword evidence="5" id="KW-1185">Reference proteome</keyword>
<keyword evidence="2" id="KW-1133">Transmembrane helix</keyword>
<dbReference type="OrthoDB" id="3021811at2759"/>
<dbReference type="Pfam" id="PF20153">
    <property type="entry name" value="DUF6535"/>
    <property type="match status" value="1"/>
</dbReference>
<feature type="compositionally biased region" description="Polar residues" evidence="1">
    <location>
        <begin position="34"/>
        <end position="49"/>
    </location>
</feature>
<feature type="transmembrane region" description="Helical" evidence="2">
    <location>
        <begin position="246"/>
        <end position="275"/>
    </location>
</feature>
<evidence type="ECO:0000256" key="2">
    <source>
        <dbReference type="SAM" id="Phobius"/>
    </source>
</evidence>